<dbReference type="Pfam" id="PF00067">
    <property type="entry name" value="p450"/>
    <property type="match status" value="1"/>
</dbReference>
<keyword evidence="9" id="KW-1185">Reference proteome</keyword>
<evidence type="ECO:0000256" key="5">
    <source>
        <dbReference type="ARBA" id="ARBA00023004"/>
    </source>
</evidence>
<evidence type="ECO:0000256" key="6">
    <source>
        <dbReference type="ARBA" id="ARBA00023033"/>
    </source>
</evidence>
<accession>A0ABM7Y383</accession>
<dbReference type="InterPro" id="IPR001128">
    <property type="entry name" value="Cyt_P450"/>
</dbReference>
<reference evidence="8 9" key="1">
    <citation type="journal article" date="2016" name="Microbes Environ.">
        <title>Phylogenetically diverse aerobic anoxygenic phototrophic bacteria isolated from epilithic biofilms in Tama river, Japan.</title>
        <authorList>
            <person name="Hirose S."/>
            <person name="Matsuura K."/>
            <person name="Haruta S."/>
        </authorList>
    </citation>
    <scope>NUCLEOTIDE SEQUENCE [LARGE SCALE GENOMIC DNA]</scope>
    <source>
        <strain evidence="8 9">S08</strain>
    </source>
</reference>
<dbReference type="PANTHER" id="PTHR24291">
    <property type="entry name" value="CYTOCHROME P450 FAMILY 4"/>
    <property type="match status" value="1"/>
</dbReference>
<gene>
    <name evidence="8" type="ORF">Rmf_22340</name>
</gene>
<keyword evidence="3 7" id="KW-0479">Metal-binding</keyword>
<dbReference type="InterPro" id="IPR036396">
    <property type="entry name" value="Cyt_P450_sf"/>
</dbReference>
<dbReference type="PROSITE" id="PS00086">
    <property type="entry name" value="CYTOCHROME_P450"/>
    <property type="match status" value="1"/>
</dbReference>
<dbReference type="InterPro" id="IPR050196">
    <property type="entry name" value="Cytochrome_P450_Monoox"/>
</dbReference>
<evidence type="ECO:0000256" key="3">
    <source>
        <dbReference type="ARBA" id="ARBA00022723"/>
    </source>
</evidence>
<dbReference type="PRINTS" id="PR00463">
    <property type="entry name" value="EP450I"/>
</dbReference>
<keyword evidence="6 7" id="KW-0503">Monooxygenase</keyword>
<dbReference type="PANTHER" id="PTHR24291:SF50">
    <property type="entry name" value="BIFUNCTIONAL ALBAFLAVENONE MONOOXYGENASE_TERPENE SYNTHASE"/>
    <property type="match status" value="1"/>
</dbReference>
<dbReference type="EMBL" id="AP025637">
    <property type="protein sequence ID" value="BDG72305.1"/>
    <property type="molecule type" value="Genomic_DNA"/>
</dbReference>
<dbReference type="InterPro" id="IPR017972">
    <property type="entry name" value="Cyt_P450_CS"/>
</dbReference>
<evidence type="ECO:0000256" key="7">
    <source>
        <dbReference type="RuleBase" id="RU000461"/>
    </source>
</evidence>
<keyword evidence="2 7" id="KW-0349">Heme</keyword>
<evidence type="ECO:0000313" key="9">
    <source>
        <dbReference type="Proteomes" id="UP000831327"/>
    </source>
</evidence>
<keyword evidence="4 7" id="KW-0560">Oxidoreductase</keyword>
<name>A0ABM7Y383_9PROT</name>
<dbReference type="Gene3D" id="1.10.630.10">
    <property type="entry name" value="Cytochrome P450"/>
    <property type="match status" value="1"/>
</dbReference>
<proteinExistence type="inferred from homology"/>
<protein>
    <submittedName>
        <fullName evidence="8">Cytochrome P450</fullName>
    </submittedName>
</protein>
<evidence type="ECO:0000256" key="2">
    <source>
        <dbReference type="ARBA" id="ARBA00022617"/>
    </source>
</evidence>
<keyword evidence="5 7" id="KW-0408">Iron</keyword>
<dbReference type="RefSeq" id="WP_244459512.1">
    <property type="nucleotide sequence ID" value="NZ_AP025637.1"/>
</dbReference>
<dbReference type="PRINTS" id="PR00385">
    <property type="entry name" value="P450"/>
</dbReference>
<comment type="similarity">
    <text evidence="1 7">Belongs to the cytochrome P450 family.</text>
</comment>
<dbReference type="Proteomes" id="UP000831327">
    <property type="component" value="Chromosome"/>
</dbReference>
<dbReference type="InterPro" id="IPR002401">
    <property type="entry name" value="Cyt_P450_E_grp-I"/>
</dbReference>
<sequence>MSAAFMDSVAPWAPFEPPHPRSLPAVVALIRAMLEGEGNLLGLLPAQAYRMPIGPLGWSRRSTIIVNRPDLVRHVLSDPEGIYPKSDLMVEALDPLIGDSIFVSSGDTWRRQREMIDPALTMMRVNRAFPAMEAGAAATEETLARADKPISLDLMMSHLTADIICRTVFSTSLESQVAHEVFDAFTDFERSVAQVEIRRLIMDRAWTRIPQKQHVLDACTLIRGHLGALLDTHLEAGASFDDICAAVIEARDIEGRAFTRKELIDQLGVLFLAGHETSASALTWVFFILATQPALVARLRAEVQAVCGDGPVTFEQTRRMPFIRNVFRETLRLYPPITFLPRVANEATSLDGYRIRRGALVMVAPWVLHRHQSYWRNPHLFDPDRFDREAEMTAGAYIPFGIGPRVCAGAAFAQVEAVLLVARLFRRFDFHVAAPEAVRPAARLTTRPVGQIMVTVTPAR</sequence>
<dbReference type="SUPFAM" id="SSF48264">
    <property type="entry name" value="Cytochrome P450"/>
    <property type="match status" value="1"/>
</dbReference>
<evidence type="ECO:0000313" key="8">
    <source>
        <dbReference type="EMBL" id="BDG72305.1"/>
    </source>
</evidence>
<organism evidence="8 9">
    <name type="scientific">Roseomonas fluvialis</name>
    <dbReference type="NCBI Taxonomy" id="1750527"/>
    <lineage>
        <taxon>Bacteria</taxon>
        <taxon>Pseudomonadati</taxon>
        <taxon>Pseudomonadota</taxon>
        <taxon>Alphaproteobacteria</taxon>
        <taxon>Acetobacterales</taxon>
        <taxon>Roseomonadaceae</taxon>
        <taxon>Roseomonas</taxon>
    </lineage>
</organism>
<evidence type="ECO:0000256" key="1">
    <source>
        <dbReference type="ARBA" id="ARBA00010617"/>
    </source>
</evidence>
<evidence type="ECO:0000256" key="4">
    <source>
        <dbReference type="ARBA" id="ARBA00023002"/>
    </source>
</evidence>